<dbReference type="Proteomes" id="UP000886998">
    <property type="component" value="Unassembled WGS sequence"/>
</dbReference>
<name>A0A8X6XPW0_9ARAC</name>
<organism evidence="2 3">
    <name type="scientific">Trichonephila inaurata madagascariensis</name>
    <dbReference type="NCBI Taxonomy" id="2747483"/>
    <lineage>
        <taxon>Eukaryota</taxon>
        <taxon>Metazoa</taxon>
        <taxon>Ecdysozoa</taxon>
        <taxon>Arthropoda</taxon>
        <taxon>Chelicerata</taxon>
        <taxon>Arachnida</taxon>
        <taxon>Araneae</taxon>
        <taxon>Araneomorphae</taxon>
        <taxon>Entelegynae</taxon>
        <taxon>Araneoidea</taxon>
        <taxon>Nephilidae</taxon>
        <taxon>Trichonephila</taxon>
        <taxon>Trichonephila inaurata</taxon>
    </lineage>
</organism>
<sequence>MSAGPSIMTSSATSPIAQAPNGNIAREYGEAINRVSLRGCGTMKRWRFKKIQRLHSRFFLGDAYTHCGMRFNYATQTGVLFLM</sequence>
<gene>
    <name evidence="2" type="ORF">TNIN_198431</name>
</gene>
<dbReference type="EMBL" id="BMAV01011317">
    <property type="protein sequence ID" value="GFY57088.1"/>
    <property type="molecule type" value="Genomic_DNA"/>
</dbReference>
<feature type="non-terminal residue" evidence="2">
    <location>
        <position position="83"/>
    </location>
</feature>
<comment type="caution">
    <text evidence="2">The sequence shown here is derived from an EMBL/GenBank/DDBJ whole genome shotgun (WGS) entry which is preliminary data.</text>
</comment>
<protein>
    <submittedName>
        <fullName evidence="2">Uncharacterized protein</fullName>
    </submittedName>
</protein>
<evidence type="ECO:0000313" key="3">
    <source>
        <dbReference type="Proteomes" id="UP000886998"/>
    </source>
</evidence>
<accession>A0A8X6XPW0</accession>
<feature type="compositionally biased region" description="Polar residues" evidence="1">
    <location>
        <begin position="7"/>
        <end position="16"/>
    </location>
</feature>
<evidence type="ECO:0000256" key="1">
    <source>
        <dbReference type="SAM" id="MobiDB-lite"/>
    </source>
</evidence>
<feature type="region of interest" description="Disordered" evidence="1">
    <location>
        <begin position="1"/>
        <end position="20"/>
    </location>
</feature>
<evidence type="ECO:0000313" key="2">
    <source>
        <dbReference type="EMBL" id="GFY57088.1"/>
    </source>
</evidence>
<proteinExistence type="predicted"/>
<dbReference type="OrthoDB" id="10382970at2759"/>
<dbReference type="AlphaFoldDB" id="A0A8X6XPW0"/>
<reference evidence="2" key="1">
    <citation type="submission" date="2020-08" db="EMBL/GenBank/DDBJ databases">
        <title>Multicomponent nature underlies the extraordinary mechanical properties of spider dragline silk.</title>
        <authorList>
            <person name="Kono N."/>
            <person name="Nakamura H."/>
            <person name="Mori M."/>
            <person name="Yoshida Y."/>
            <person name="Ohtoshi R."/>
            <person name="Malay A.D."/>
            <person name="Moran D.A.P."/>
            <person name="Tomita M."/>
            <person name="Numata K."/>
            <person name="Arakawa K."/>
        </authorList>
    </citation>
    <scope>NUCLEOTIDE SEQUENCE</scope>
</reference>
<keyword evidence="3" id="KW-1185">Reference proteome</keyword>